<dbReference type="EMBL" id="NSCM01000020">
    <property type="protein sequence ID" value="RAX11839.1"/>
    <property type="molecule type" value="Genomic_DNA"/>
</dbReference>
<dbReference type="GeneID" id="88806709"/>
<accession>A0A329X4N4</accession>
<keyword evidence="4" id="KW-1185">Reference proteome</keyword>
<gene>
    <name evidence="2" type="ORF">CKY02_12675</name>
    <name evidence="1" type="ORF">GPY48_14500</name>
</gene>
<sequence length="231" mass="26390">MDYLSYKKQADHVIAENIENVSRKSAPIVYSTMEDIYLGLVRLRNSQAFLYKDIYGKQISNEDERMIDAVIKAIFKKGDVIYDIVSTIINTMYDLIPERTQRIISEKFNLIIATYGVQTATKISIATAVTSLISIKINAVPSVKAKIATFLNISINSLAIYGVFEKAARSARKLKIESPVTYLALRKKGLEMLYFLVEPYMGKLINIYRKNIITLEDEKLLLDEIERLIYL</sequence>
<reference evidence="2" key="1">
    <citation type="submission" date="2017-08" db="EMBL/GenBank/DDBJ databases">
        <authorList>
            <person name="de Groot N.N."/>
        </authorList>
    </citation>
    <scope>NUCLEOTIDE SEQUENCE</scope>
    <source>
        <strain evidence="2">LJ24-63</strain>
    </source>
</reference>
<evidence type="ECO:0000313" key="4">
    <source>
        <dbReference type="Proteomes" id="UP000466619"/>
    </source>
</evidence>
<dbReference type="RefSeq" id="WP_112895576.1">
    <property type="nucleotide sequence ID" value="NZ_CAWNYH010000020.1"/>
</dbReference>
<proteinExistence type="predicted"/>
<protein>
    <submittedName>
        <fullName evidence="2">Uncharacterized protein</fullName>
    </submittedName>
</protein>
<evidence type="ECO:0000313" key="2">
    <source>
        <dbReference type="EMBL" id="RAX11839.1"/>
    </source>
</evidence>
<name>A0A329X4N4_9GAMM</name>
<reference evidence="1 4" key="3">
    <citation type="submission" date="2019-12" db="EMBL/GenBank/DDBJ databases">
        <title>Engineering Photorhabdus to improve their lethality against agricultural pests.</title>
        <authorList>
            <person name="Machado R.A.R."/>
        </authorList>
    </citation>
    <scope>NUCLEOTIDE SEQUENCE [LARGE SCALE GENOMIC DNA]</scope>
    <source>
        <strain evidence="1 4">M-CN4</strain>
    </source>
</reference>
<evidence type="ECO:0000313" key="1">
    <source>
        <dbReference type="EMBL" id="NDL04376.1"/>
    </source>
</evidence>
<dbReference type="Proteomes" id="UP000466619">
    <property type="component" value="Unassembled WGS sequence"/>
</dbReference>
<evidence type="ECO:0000313" key="3">
    <source>
        <dbReference type="Proteomes" id="UP000250919"/>
    </source>
</evidence>
<comment type="caution">
    <text evidence="2">The sequence shown here is derived from an EMBL/GenBank/DDBJ whole genome shotgun (WGS) entry which is preliminary data.</text>
</comment>
<dbReference type="AlphaFoldDB" id="A0A329X4N4"/>
<dbReference type="EMBL" id="WSFC01000031">
    <property type="protein sequence ID" value="NDL04376.1"/>
    <property type="molecule type" value="Genomic_DNA"/>
</dbReference>
<reference evidence="2 3" key="2">
    <citation type="journal article" date="2018" name="Int. J. Syst. Evol. Microbiol.">
        <title>Whole-genome-based revisit of Photorhabdus phylogeny: proposal for the elevation of most Photorhabdus subspecies to the species level and description of one novel species Photorhabdus bodei sp. nov., and one novel subspecies Photorhabdus laumondii subsp. clarkei subsp. nov.</title>
        <authorList>
            <person name="Machado R.A.R."/>
            <person name="Wuthrich D."/>
            <person name="Kuhnert P."/>
            <person name="Arce C.C.M."/>
            <person name="Thonen L."/>
            <person name="Ruiz C."/>
            <person name="Zhang X."/>
            <person name="Robert C.A.M."/>
            <person name="Karimi J."/>
            <person name="Kamali S."/>
            <person name="Ma J."/>
            <person name="Bruggmann R."/>
            <person name="Erb M."/>
        </authorList>
    </citation>
    <scope>NUCLEOTIDE SEQUENCE [LARGE SCALE GENOMIC DNA]</scope>
    <source>
        <strain evidence="2 3">LJ24-63</strain>
    </source>
</reference>
<organism evidence="2 3">
    <name type="scientific">Photorhabdus bodei</name>
    <dbReference type="NCBI Taxonomy" id="2029681"/>
    <lineage>
        <taxon>Bacteria</taxon>
        <taxon>Pseudomonadati</taxon>
        <taxon>Pseudomonadota</taxon>
        <taxon>Gammaproteobacteria</taxon>
        <taxon>Enterobacterales</taxon>
        <taxon>Morganellaceae</taxon>
        <taxon>Photorhabdus</taxon>
    </lineage>
</organism>
<dbReference type="Proteomes" id="UP000250919">
    <property type="component" value="Unassembled WGS sequence"/>
</dbReference>